<feature type="domain" description="NERD" evidence="1">
    <location>
        <begin position="1"/>
        <end position="49"/>
    </location>
</feature>
<evidence type="ECO:0000259" key="1">
    <source>
        <dbReference type="PROSITE" id="PS50965"/>
    </source>
</evidence>
<protein>
    <recommendedName>
        <fullName evidence="1">NERD domain-containing protein</fullName>
    </recommendedName>
</protein>
<name>A0A017RTU7_9CLOT</name>
<dbReference type="InterPro" id="IPR011528">
    <property type="entry name" value="NERD"/>
</dbReference>
<dbReference type="EMBL" id="AZQP01000030">
    <property type="protein sequence ID" value="EYE88067.1"/>
    <property type="molecule type" value="Genomic_DNA"/>
</dbReference>
<comment type="caution">
    <text evidence="2">The sequence shown here is derived from an EMBL/GenBank/DDBJ whole genome shotgun (WGS) entry which is preliminary data.</text>
</comment>
<dbReference type="RefSeq" id="WP_161633615.1">
    <property type="nucleotide sequence ID" value="NZ_AZQP01000030.1"/>
</dbReference>
<dbReference type="OrthoDB" id="6443639at2"/>
<gene>
    <name evidence="2" type="ORF">Q428_09990</name>
</gene>
<sequence>MKDNKVVLDVTLDRSDVDFTQINSLFINDNALFIIDKTDGRNIIKISKQ</sequence>
<dbReference type="STRING" id="1403537.Q428_09990"/>
<dbReference type="Proteomes" id="UP000019681">
    <property type="component" value="Unassembled WGS sequence"/>
</dbReference>
<evidence type="ECO:0000313" key="3">
    <source>
        <dbReference type="Proteomes" id="UP000019681"/>
    </source>
</evidence>
<reference evidence="2 3" key="1">
    <citation type="journal article" date="2014" name="Genome Announc.">
        <title>Draft Genome Sequence of Fervidicella metallireducens Strain AeBT, an Iron-Reducing Thermoanaerobe from the Great Artesian Basin.</title>
        <authorList>
            <person name="Patel B.K."/>
        </authorList>
    </citation>
    <scope>NUCLEOTIDE SEQUENCE [LARGE SCALE GENOMIC DNA]</scope>
    <source>
        <strain evidence="2 3">AeB</strain>
    </source>
</reference>
<keyword evidence="3" id="KW-1185">Reference proteome</keyword>
<evidence type="ECO:0000313" key="2">
    <source>
        <dbReference type="EMBL" id="EYE88067.1"/>
    </source>
</evidence>
<dbReference type="PROSITE" id="PS50965">
    <property type="entry name" value="NERD"/>
    <property type="match status" value="1"/>
</dbReference>
<proteinExistence type="predicted"/>
<organism evidence="2 3">
    <name type="scientific">Fervidicella metallireducens AeB</name>
    <dbReference type="NCBI Taxonomy" id="1403537"/>
    <lineage>
        <taxon>Bacteria</taxon>
        <taxon>Bacillati</taxon>
        <taxon>Bacillota</taxon>
        <taxon>Clostridia</taxon>
        <taxon>Eubacteriales</taxon>
        <taxon>Clostridiaceae</taxon>
        <taxon>Fervidicella</taxon>
    </lineage>
</organism>
<accession>A0A017RTU7</accession>
<dbReference type="AlphaFoldDB" id="A0A017RTU7"/>